<gene>
    <name evidence="1" type="ORF">I4F81_011104</name>
</gene>
<dbReference type="EMBL" id="CM020620">
    <property type="protein sequence ID" value="KAK1868619.1"/>
    <property type="molecule type" value="Genomic_DNA"/>
</dbReference>
<evidence type="ECO:0000313" key="2">
    <source>
        <dbReference type="Proteomes" id="UP000798662"/>
    </source>
</evidence>
<reference evidence="1" key="1">
    <citation type="submission" date="2019-11" db="EMBL/GenBank/DDBJ databases">
        <title>Nori genome reveals adaptations in red seaweeds to the harsh intertidal environment.</title>
        <authorList>
            <person name="Wang D."/>
            <person name="Mao Y."/>
        </authorList>
    </citation>
    <scope>NUCLEOTIDE SEQUENCE</scope>
    <source>
        <tissue evidence="1">Gametophyte</tissue>
    </source>
</reference>
<evidence type="ECO:0000313" key="1">
    <source>
        <dbReference type="EMBL" id="KAK1868619.1"/>
    </source>
</evidence>
<comment type="caution">
    <text evidence="1">The sequence shown here is derived from an EMBL/GenBank/DDBJ whole genome shotgun (WGS) entry which is preliminary data.</text>
</comment>
<name>A0ACC3CEL8_PYRYE</name>
<accession>A0ACC3CEL8</accession>
<protein>
    <submittedName>
        <fullName evidence="1">Uncharacterized protein</fullName>
    </submittedName>
</protein>
<sequence>MSVFGFGLGPPDGGGADAHGRGGGGGDGGDAVGGGGDGGGGGGGGGGGDGNGGGAGGDGGAGGGAGADVDTLLAQPLSVGTVHLSGLVRTREAFVRRVVSSALADTAAAAAAEAAAAAASAAAAAAAAAAGPAADPPPPAPGPTFGDAIEGLSEAVERLRSTGAFASVTAVLDEAPPGAAPDGAAESPQGGPRVADVRVDVVERKLYALQTTTSVEGSGERQASLEGKLRWRNVFGNAEELALSAGWWGSGSTPLSSLPTATPSFSLESTLTTPFPAPGVAATTLRAHQTTANHAAASSYTLVSRGLSLSADTISAGTFTAATTVRTLTDLSPVASLSVREEAGTSTLTALTHTIDTDTRDSAVGPTTGWRAGLTTTLAGVLRRLGDVRHARVEADAQGHVPVGASGITASLAVRAGAAVPWGGDPAVLRLWVHSVRRCTMEPANASAASPPTPHAQAAYASCGACKYRKEFAPGSTHYFKDCSLVKDDIQCSHGLDKGHVRCPKCTVKGHHPNTVALDTRLFKRKITDNGVSLTKKPHIKLSSRFLVCKAFNDAFFEAAAQRARARCAAEHAQKEEKDRRCRGLVANLVGAAAPRTTVVTSLQDIGSAASVVAPANMAVAREQARCADAGMSALASARAGAVTNTTGQPSGVTSDDATDKALALISSRQADAEELAAARLRQTALALEAPRGSSRLYIFYFPGASFISSLSCIFSFPGAALSLFVVFRSICIALG</sequence>
<dbReference type="Proteomes" id="UP000798662">
    <property type="component" value="Chromosome 3"/>
</dbReference>
<keyword evidence="2" id="KW-1185">Reference proteome</keyword>
<proteinExistence type="predicted"/>
<organism evidence="1 2">
    <name type="scientific">Pyropia yezoensis</name>
    <name type="common">Susabi-nori</name>
    <name type="synonym">Porphyra yezoensis</name>
    <dbReference type="NCBI Taxonomy" id="2788"/>
    <lineage>
        <taxon>Eukaryota</taxon>
        <taxon>Rhodophyta</taxon>
        <taxon>Bangiophyceae</taxon>
        <taxon>Bangiales</taxon>
        <taxon>Bangiaceae</taxon>
        <taxon>Pyropia</taxon>
    </lineage>
</organism>